<dbReference type="STRING" id="568860.SAMN05421811_10479"/>
<dbReference type="Proteomes" id="UP000199361">
    <property type="component" value="Unassembled WGS sequence"/>
</dbReference>
<dbReference type="OrthoDB" id="3540741at2"/>
<organism evidence="1 2">
    <name type="scientific">Nonomuraea wenchangensis</name>
    <dbReference type="NCBI Taxonomy" id="568860"/>
    <lineage>
        <taxon>Bacteria</taxon>
        <taxon>Bacillati</taxon>
        <taxon>Actinomycetota</taxon>
        <taxon>Actinomycetes</taxon>
        <taxon>Streptosporangiales</taxon>
        <taxon>Streptosporangiaceae</taxon>
        <taxon>Nonomuraea</taxon>
    </lineage>
</organism>
<sequence length="238" mass="25023">MPKFQALGEYAAAIAPIIDAAHVNVHATALRAATELAETSGITPGLLLDLRFVLPLRPLTRAGLAAIHRYHDPAALEDAVREHLREGTLSDGDDGLRLTARGLAYVHRLYDVHAAATARAWAGRDLPALAGLAGRVLEHAERVPGGALELVAPPYEPGGASPGVLLFNRLAALRYHRADAHAAAWEAAGLSAAEIVGLRDGPVRAEVEAATNVRAGRAYAALSPAERDTLHDGLLTLI</sequence>
<protein>
    <submittedName>
        <fullName evidence="1">Uncharacterized protein</fullName>
    </submittedName>
</protein>
<reference evidence="1 2" key="1">
    <citation type="submission" date="2016-10" db="EMBL/GenBank/DDBJ databases">
        <authorList>
            <person name="de Groot N.N."/>
        </authorList>
    </citation>
    <scope>NUCLEOTIDE SEQUENCE [LARGE SCALE GENOMIC DNA]</scope>
    <source>
        <strain evidence="1 2">CGMCC 4.5598</strain>
    </source>
</reference>
<gene>
    <name evidence="1" type="ORF">SAMN05421811_10479</name>
</gene>
<proteinExistence type="predicted"/>
<accession>A0A1I0H1J1</accession>
<name>A0A1I0H1J1_9ACTN</name>
<dbReference type="RefSeq" id="WP_091080912.1">
    <property type="nucleotide sequence ID" value="NZ_FOHX01000004.1"/>
</dbReference>
<evidence type="ECO:0000313" key="2">
    <source>
        <dbReference type="Proteomes" id="UP000199361"/>
    </source>
</evidence>
<dbReference type="AlphaFoldDB" id="A0A1I0H1J1"/>
<dbReference type="EMBL" id="FOHX01000004">
    <property type="protein sequence ID" value="SET77555.1"/>
    <property type="molecule type" value="Genomic_DNA"/>
</dbReference>
<evidence type="ECO:0000313" key="1">
    <source>
        <dbReference type="EMBL" id="SET77555.1"/>
    </source>
</evidence>
<keyword evidence="2" id="KW-1185">Reference proteome</keyword>